<feature type="binding site" description="covalent" evidence="7">
    <location>
        <position position="146"/>
    </location>
    <ligand>
        <name>heme c</name>
        <dbReference type="ChEBI" id="CHEBI:61717"/>
    </ligand>
</feature>
<proteinExistence type="predicted"/>
<organism evidence="8 9">
    <name type="scientific">Thioploca ingrica</name>
    <dbReference type="NCBI Taxonomy" id="40754"/>
    <lineage>
        <taxon>Bacteria</taxon>
        <taxon>Pseudomonadati</taxon>
        <taxon>Pseudomonadota</taxon>
        <taxon>Gammaproteobacteria</taxon>
        <taxon>Thiotrichales</taxon>
        <taxon>Thiotrichaceae</taxon>
        <taxon>Thioploca</taxon>
    </lineage>
</organism>
<dbReference type="OrthoDB" id="5520910at2"/>
<keyword evidence="9" id="KW-1185">Reference proteome</keyword>
<protein>
    <submittedName>
        <fullName evidence="8">Cytochrome c, class II</fullName>
    </submittedName>
</protein>
<dbReference type="GO" id="GO:0022900">
    <property type="term" value="P:electron transport chain"/>
    <property type="evidence" value="ECO:0007669"/>
    <property type="project" value="InterPro"/>
</dbReference>
<dbReference type="InterPro" id="IPR002321">
    <property type="entry name" value="Cyt_c_II"/>
</dbReference>
<feature type="binding site" description="axial binding residue" evidence="6">
    <location>
        <position position="147"/>
    </location>
    <ligand>
        <name>heme c</name>
        <dbReference type="ChEBI" id="CHEBI:61717"/>
    </ligand>
    <ligandPart>
        <name>Fe</name>
        <dbReference type="ChEBI" id="CHEBI:18248"/>
    </ligandPart>
</feature>
<accession>A0A090BU76</accession>
<dbReference type="PIRSF" id="PIRSF000027">
    <property type="entry name" value="Cytc_c_prime"/>
    <property type="match status" value="1"/>
</dbReference>
<dbReference type="HOGENOM" id="CLU_106713_4_0_6"/>
<keyword evidence="2 7" id="KW-0349">Heme</keyword>
<dbReference type="PROSITE" id="PS51009">
    <property type="entry name" value="CYTCII"/>
    <property type="match status" value="1"/>
</dbReference>
<comment type="PTM">
    <text evidence="7">Binds 1 heme group per subunit.</text>
</comment>
<evidence type="ECO:0000256" key="4">
    <source>
        <dbReference type="ARBA" id="ARBA00022982"/>
    </source>
</evidence>
<gene>
    <name evidence="8" type="ORF">THII_0324</name>
</gene>
<dbReference type="AlphaFoldDB" id="A0A090BU76"/>
<feature type="binding site" description="covalent" evidence="7">
    <location>
        <position position="143"/>
    </location>
    <ligand>
        <name>heme c</name>
        <dbReference type="ChEBI" id="CHEBI:61717"/>
    </ligand>
</feature>
<keyword evidence="3 6" id="KW-0479">Metal-binding</keyword>
<keyword evidence="5 6" id="KW-0408">Iron</keyword>
<evidence type="ECO:0000256" key="5">
    <source>
        <dbReference type="ARBA" id="ARBA00023004"/>
    </source>
</evidence>
<evidence type="ECO:0000256" key="1">
    <source>
        <dbReference type="ARBA" id="ARBA00022448"/>
    </source>
</evidence>
<evidence type="ECO:0000313" key="9">
    <source>
        <dbReference type="Proteomes" id="UP000031623"/>
    </source>
</evidence>
<reference evidence="8 9" key="1">
    <citation type="journal article" date="2014" name="ISME J.">
        <title>Ecophysiology of Thioploca ingrica as revealed by the complete genome sequence supplemented with proteomic evidence.</title>
        <authorList>
            <person name="Kojima H."/>
            <person name="Ogura Y."/>
            <person name="Yamamoto N."/>
            <person name="Togashi T."/>
            <person name="Mori H."/>
            <person name="Watanabe T."/>
            <person name="Nemoto F."/>
            <person name="Kurokawa K."/>
            <person name="Hayashi T."/>
            <person name="Fukui M."/>
        </authorList>
    </citation>
    <scope>NUCLEOTIDE SEQUENCE [LARGE SCALE GENOMIC DNA]</scope>
</reference>
<name>A0A090BU76_9GAMM</name>
<dbReference type="GO" id="GO:0042597">
    <property type="term" value="C:periplasmic space"/>
    <property type="evidence" value="ECO:0007669"/>
    <property type="project" value="InterPro"/>
</dbReference>
<dbReference type="Pfam" id="PF01322">
    <property type="entry name" value="Cytochrom_C_2"/>
    <property type="match status" value="1"/>
</dbReference>
<dbReference type="SUPFAM" id="SSF47175">
    <property type="entry name" value="Cytochromes"/>
    <property type="match status" value="1"/>
</dbReference>
<keyword evidence="4" id="KW-0249">Electron transport</keyword>
<sequence length="153" mass="16867">MVNQFKIGLMGTLLSIGINTIVDAAENKTTDAIEYRQAAFEVLAWNFGPMGAMVKGKIPFDAKTFAERAANVAFLSKMPLEGFIPGSEQGETDAKPIIWQEWDDFKAKMGQLQEKSAKLAEVAKTATKVEEVANQFGETAKVCKGCHEKYRED</sequence>
<evidence type="ECO:0000256" key="7">
    <source>
        <dbReference type="PIRSR" id="PIRSR000027-2"/>
    </source>
</evidence>
<keyword evidence="1" id="KW-0813">Transport</keyword>
<dbReference type="KEGG" id="tig:THII_0324"/>
<dbReference type="STRING" id="40754.THII_0324"/>
<dbReference type="EMBL" id="AP014633">
    <property type="protein sequence ID" value="BAP54621.1"/>
    <property type="molecule type" value="Genomic_DNA"/>
</dbReference>
<dbReference type="GO" id="GO:0009055">
    <property type="term" value="F:electron transfer activity"/>
    <property type="evidence" value="ECO:0007669"/>
    <property type="project" value="InterPro"/>
</dbReference>
<dbReference type="InterPro" id="IPR012127">
    <property type="entry name" value="Cyt_c_prime"/>
</dbReference>
<evidence type="ECO:0000256" key="3">
    <source>
        <dbReference type="ARBA" id="ARBA00022723"/>
    </source>
</evidence>
<dbReference type="GO" id="GO:0005506">
    <property type="term" value="F:iron ion binding"/>
    <property type="evidence" value="ECO:0007669"/>
    <property type="project" value="InterPro"/>
</dbReference>
<dbReference type="Proteomes" id="UP000031623">
    <property type="component" value="Chromosome"/>
</dbReference>
<dbReference type="GO" id="GO:0020037">
    <property type="term" value="F:heme binding"/>
    <property type="evidence" value="ECO:0007669"/>
    <property type="project" value="InterPro"/>
</dbReference>
<dbReference type="Gene3D" id="1.20.120.10">
    <property type="entry name" value="Cytochrome c/b562"/>
    <property type="match status" value="1"/>
</dbReference>
<evidence type="ECO:0000256" key="6">
    <source>
        <dbReference type="PIRSR" id="PIRSR000027-1"/>
    </source>
</evidence>
<dbReference type="InterPro" id="IPR010980">
    <property type="entry name" value="Cyt_c/b562"/>
</dbReference>
<evidence type="ECO:0000256" key="2">
    <source>
        <dbReference type="ARBA" id="ARBA00022617"/>
    </source>
</evidence>
<evidence type="ECO:0000313" key="8">
    <source>
        <dbReference type="EMBL" id="BAP54621.1"/>
    </source>
</evidence>